<evidence type="ECO:0000313" key="4">
    <source>
        <dbReference type="EMBL" id="VFJ42914.1"/>
    </source>
</evidence>
<dbReference type="Pfam" id="PF00072">
    <property type="entry name" value="Response_reg"/>
    <property type="match status" value="1"/>
</dbReference>
<dbReference type="GO" id="GO:0000160">
    <property type="term" value="P:phosphorelay signal transduction system"/>
    <property type="evidence" value="ECO:0007669"/>
    <property type="project" value="InterPro"/>
</dbReference>
<evidence type="ECO:0000256" key="1">
    <source>
        <dbReference type="ARBA" id="ARBA00022553"/>
    </source>
</evidence>
<protein>
    <submittedName>
        <fullName evidence="4">Response regulator receiver domain-containing protein</fullName>
    </submittedName>
</protein>
<dbReference type="PROSITE" id="PS50110">
    <property type="entry name" value="RESPONSE_REGULATORY"/>
    <property type="match status" value="1"/>
</dbReference>
<accession>A0A450RUX4</accession>
<dbReference type="SMART" id="SM00448">
    <property type="entry name" value="REC"/>
    <property type="match status" value="1"/>
</dbReference>
<name>A0A450RUX4_9GAMM</name>
<sequence>MGVLMTDSAILVVDDEQPLLEDLQWVAEEVSGGNVTAAKSAKEAMGLIRERDFDLIITDLRMETEEAGMDVLTAAREKNRNTKLILVTAFGKPNPIGPTAILEGAYDYIDRNAPGNYLHRLRETIAPALAGQE</sequence>
<dbReference type="CDD" id="cd00156">
    <property type="entry name" value="REC"/>
    <property type="match status" value="1"/>
</dbReference>
<dbReference type="Gene3D" id="3.40.50.2300">
    <property type="match status" value="1"/>
</dbReference>
<feature type="modified residue" description="4-aspartylphosphate" evidence="2">
    <location>
        <position position="59"/>
    </location>
</feature>
<evidence type="ECO:0000259" key="3">
    <source>
        <dbReference type="PROSITE" id="PS50110"/>
    </source>
</evidence>
<reference evidence="4" key="1">
    <citation type="submission" date="2019-02" db="EMBL/GenBank/DDBJ databases">
        <authorList>
            <person name="Gruber-Vodicka R. H."/>
            <person name="Seah K. B. B."/>
        </authorList>
    </citation>
    <scope>NUCLEOTIDE SEQUENCE</scope>
    <source>
        <strain evidence="4">BECK_DK47</strain>
    </source>
</reference>
<dbReference type="AlphaFoldDB" id="A0A450RUX4"/>
<feature type="domain" description="Response regulatory" evidence="3">
    <location>
        <begin position="9"/>
        <end position="126"/>
    </location>
</feature>
<dbReference type="InterPro" id="IPR050595">
    <property type="entry name" value="Bact_response_regulator"/>
</dbReference>
<keyword evidence="1 2" id="KW-0597">Phosphoprotein</keyword>
<organism evidence="4">
    <name type="scientific">Candidatus Kentrum sp. DK</name>
    <dbReference type="NCBI Taxonomy" id="2126562"/>
    <lineage>
        <taxon>Bacteria</taxon>
        <taxon>Pseudomonadati</taxon>
        <taxon>Pseudomonadota</taxon>
        <taxon>Gammaproteobacteria</taxon>
        <taxon>Candidatus Kentrum</taxon>
    </lineage>
</organism>
<dbReference type="EMBL" id="CAADEX010000003">
    <property type="protein sequence ID" value="VFJ42914.1"/>
    <property type="molecule type" value="Genomic_DNA"/>
</dbReference>
<dbReference type="SUPFAM" id="SSF52172">
    <property type="entry name" value="CheY-like"/>
    <property type="match status" value="1"/>
</dbReference>
<dbReference type="InterPro" id="IPR011006">
    <property type="entry name" value="CheY-like_superfamily"/>
</dbReference>
<dbReference type="InterPro" id="IPR001789">
    <property type="entry name" value="Sig_transdc_resp-reg_receiver"/>
</dbReference>
<dbReference type="PANTHER" id="PTHR44591:SF3">
    <property type="entry name" value="RESPONSE REGULATORY DOMAIN-CONTAINING PROTEIN"/>
    <property type="match status" value="1"/>
</dbReference>
<gene>
    <name evidence="4" type="ORF">BECKDK2373B_GA0170837_100349</name>
</gene>
<proteinExistence type="predicted"/>
<dbReference type="PANTHER" id="PTHR44591">
    <property type="entry name" value="STRESS RESPONSE REGULATOR PROTEIN 1"/>
    <property type="match status" value="1"/>
</dbReference>
<evidence type="ECO:0000256" key="2">
    <source>
        <dbReference type="PROSITE-ProRule" id="PRU00169"/>
    </source>
</evidence>